<dbReference type="EMBL" id="LGGH01000128">
    <property type="protein sequence ID" value="KUK67114.1"/>
    <property type="molecule type" value="Genomic_DNA"/>
</dbReference>
<proteinExistence type="predicted"/>
<reference evidence="2 5" key="3">
    <citation type="journal article" date="2018" name="Nat. Biotechnol.">
        <title>A standardized bacterial taxonomy based on genome phylogeny substantially revises the tree of life.</title>
        <authorList>
            <person name="Parks D.H."/>
            <person name="Chuvochina M."/>
            <person name="Waite D.W."/>
            <person name="Rinke C."/>
            <person name="Skarshewski A."/>
            <person name="Chaumeil P.A."/>
            <person name="Hugenholtz P."/>
        </authorList>
    </citation>
    <scope>NUCLEOTIDE SEQUENCE [LARGE SCALE GENOMIC DNA]</scope>
    <source>
        <strain evidence="2">UBA9905</strain>
    </source>
</reference>
<dbReference type="PATRIC" id="fig|1236046.6.peg.1041"/>
<dbReference type="EMBL" id="DQBS01000162">
    <property type="protein sequence ID" value="HCO70369.1"/>
    <property type="molecule type" value="Genomic_DNA"/>
</dbReference>
<dbReference type="Pfam" id="PF06949">
    <property type="entry name" value="DUF1292"/>
    <property type="match status" value="1"/>
</dbReference>
<comment type="caution">
    <text evidence="3">The sequence shown here is derived from an EMBL/GenBank/DDBJ whole genome shotgun (WGS) entry which is preliminary data.</text>
</comment>
<organism evidence="3 4">
    <name type="scientific">Mesotoga infera</name>
    <dbReference type="NCBI Taxonomy" id="1236046"/>
    <lineage>
        <taxon>Bacteria</taxon>
        <taxon>Thermotogati</taxon>
        <taxon>Thermotogota</taxon>
        <taxon>Thermotogae</taxon>
        <taxon>Kosmotogales</taxon>
        <taxon>Kosmotogaceae</taxon>
        <taxon>Mesotoga</taxon>
    </lineage>
</organism>
<reference evidence="4" key="2">
    <citation type="journal article" date="2015" name="MBio">
        <title>Genome-Resolved Metagenomic Analysis Reveals Roles for Candidate Phyla and Other Microbial Community Members in Biogeochemical Transformations in Oil Reservoirs.</title>
        <authorList>
            <person name="Hu P."/>
            <person name="Tom L."/>
            <person name="Singh A."/>
            <person name="Thomas B.C."/>
            <person name="Baker B.J."/>
            <person name="Piceno Y.M."/>
            <person name="Andersen G.L."/>
            <person name="Banfield J.F."/>
        </authorList>
    </citation>
    <scope>NUCLEOTIDE SEQUENCE [LARGE SCALE GENOMIC DNA]</scope>
</reference>
<name>A0A101GYT1_9BACT</name>
<feature type="region of interest" description="Disordered" evidence="1">
    <location>
        <begin position="1"/>
        <end position="37"/>
    </location>
</feature>
<accession>A0A101GYT1</accession>
<evidence type="ECO:0000313" key="3">
    <source>
        <dbReference type="EMBL" id="KUK67114.1"/>
    </source>
</evidence>
<evidence type="ECO:0000256" key="1">
    <source>
        <dbReference type="SAM" id="MobiDB-lite"/>
    </source>
</evidence>
<dbReference type="AlphaFoldDB" id="A0A101GYT1"/>
<protein>
    <submittedName>
        <fullName evidence="2">DUF1292 domain-containing protein</fullName>
    </submittedName>
</protein>
<dbReference type="Proteomes" id="UP000054260">
    <property type="component" value="Unassembled WGS sequence"/>
</dbReference>
<sequence length="134" mass="16008">MEERKELEMHDFDECNDPNCEHNHENDAEFDSFTVTDEDGTEHHFNVIAEFENEGKLYWVVEEFFEDAEDISEEEDEDSSDEDEEEGYIVFRVEHGEDENPFLYSVEDEEFEEVSKAWSKLVEEIFAEEDVEEE</sequence>
<evidence type="ECO:0000313" key="4">
    <source>
        <dbReference type="Proteomes" id="UP000054260"/>
    </source>
</evidence>
<reference evidence="3" key="1">
    <citation type="journal article" date="2015" name="MBio">
        <title>Genome-resolved metagenomic analysis reveals roles for candidate phyla and other microbial community members in biogeochemical transformations in oil reservoirs.</title>
        <authorList>
            <person name="Hu P."/>
            <person name="Tom L."/>
            <person name="Singh A."/>
            <person name="Thomas B.C."/>
            <person name="Baker B.J."/>
            <person name="Piceno Y.M."/>
            <person name="Andersen G.L."/>
            <person name="Banfield J.F."/>
        </authorList>
    </citation>
    <scope>NUCLEOTIDE SEQUENCE [LARGE SCALE GENOMIC DNA]</scope>
    <source>
        <strain evidence="3">46_47</strain>
    </source>
</reference>
<evidence type="ECO:0000313" key="5">
    <source>
        <dbReference type="Proteomes" id="UP000264215"/>
    </source>
</evidence>
<dbReference type="InterPro" id="IPR009711">
    <property type="entry name" value="UPF0473"/>
</dbReference>
<feature type="compositionally biased region" description="Basic and acidic residues" evidence="1">
    <location>
        <begin position="1"/>
        <end position="27"/>
    </location>
</feature>
<gene>
    <name evidence="2" type="ORF">DIT26_07335</name>
    <name evidence="3" type="ORF">XD86_0897</name>
</gene>
<dbReference type="Proteomes" id="UP000264215">
    <property type="component" value="Unassembled WGS sequence"/>
</dbReference>
<evidence type="ECO:0000313" key="2">
    <source>
        <dbReference type="EMBL" id="HCO70369.1"/>
    </source>
</evidence>